<sequence>MFPRICCYNQYPGLYQDFDAMREDLQRIQKMGFKQVWVNPFYTPCQYNPIPNMANRIHSPYAMQDESIYPRYAKNEKSVQQYTAKAIELGLMPVFDLVARHLAVDHRFVNGDKFFLEKYNIDTKKWFKRHPNGNLVMHNMDENYNPLTNNPWCDVATFNYDDPVIREQIIEYYWKPFIEHNIEHLGFQGIRIDAPAMVNNKVLSRLTEIAKEACQRKFQRDPLIIGETIGRGYMEENLALKGIVTHTMNSVFWMPGPEGGYGYSFDLWQQDDNWFTQNKGLLQQVGPTIGFPGSHDEPRYTQQLMEKGIQDDELLAKRMREKLAVSAFCSDGGWILQYGDEYGATKPVNVFDPTPVEYHQQKHLRRFDLSDYISEINKTLAQLPNPHFPEWTQRVFLPDHPELVTFIVHQGWGYTGTPLVVVANTDPSQEILLTDKDLGEIMLANGRNNTVEKQMKPKALYLCGAVRASPELKKETQIVTSRPATSEKSLHFFQSHPEEKQMSEKLPLEKTPPKFK</sequence>
<evidence type="ECO:0000313" key="3">
    <source>
        <dbReference type="Proteomes" id="UP000239239"/>
    </source>
</evidence>
<dbReference type="GO" id="GO:0005975">
    <property type="term" value="P:carbohydrate metabolic process"/>
    <property type="evidence" value="ECO:0007669"/>
    <property type="project" value="InterPro"/>
</dbReference>
<dbReference type="SUPFAM" id="SSF51445">
    <property type="entry name" value="(Trans)glycosidases"/>
    <property type="match status" value="1"/>
</dbReference>
<feature type="region of interest" description="Disordered" evidence="1">
    <location>
        <begin position="474"/>
        <end position="516"/>
    </location>
</feature>
<name>A0A2S6EWB4_LEGPN</name>
<accession>A0A2S6EWB4</accession>
<dbReference type="InterPro" id="IPR017853">
    <property type="entry name" value="GH"/>
</dbReference>
<organism evidence="2 3">
    <name type="scientific">Legionella pneumophila</name>
    <dbReference type="NCBI Taxonomy" id="446"/>
    <lineage>
        <taxon>Bacteria</taxon>
        <taxon>Pseudomonadati</taxon>
        <taxon>Pseudomonadota</taxon>
        <taxon>Gammaproteobacteria</taxon>
        <taxon>Legionellales</taxon>
        <taxon>Legionellaceae</taxon>
        <taxon>Legionella</taxon>
    </lineage>
</organism>
<dbReference type="PANTHER" id="PTHR10357">
    <property type="entry name" value="ALPHA-AMYLASE FAMILY MEMBER"/>
    <property type="match status" value="1"/>
</dbReference>
<proteinExistence type="predicted"/>
<reference evidence="2 3" key="1">
    <citation type="submission" date="2018-02" db="EMBL/GenBank/DDBJ databases">
        <title>Draft genome sequences of four Legionella pneumophila clinical strains isolated in Ontario.</title>
        <authorList>
            <person name="Fortuna A."/>
            <person name="Ramnarine R."/>
            <person name="Li A."/>
            <person name="Frantz C."/>
            <person name="Mallo G."/>
        </authorList>
    </citation>
    <scope>NUCLEOTIDE SEQUENCE [LARGE SCALE GENOMIC DNA]</scope>
    <source>
        <strain evidence="2 3">LG61</strain>
    </source>
</reference>
<feature type="compositionally biased region" description="Polar residues" evidence="1">
    <location>
        <begin position="477"/>
        <end position="487"/>
    </location>
</feature>
<dbReference type="OrthoDB" id="9805159at2"/>
<dbReference type="AlphaFoldDB" id="A0A2S6EWB4"/>
<dbReference type="Pfam" id="PF00128">
    <property type="entry name" value="Alpha-amylase"/>
    <property type="match status" value="1"/>
</dbReference>
<evidence type="ECO:0000313" key="2">
    <source>
        <dbReference type="EMBL" id="PPK29483.1"/>
    </source>
</evidence>
<dbReference type="Proteomes" id="UP000239239">
    <property type="component" value="Unassembled WGS sequence"/>
</dbReference>
<feature type="compositionally biased region" description="Basic and acidic residues" evidence="1">
    <location>
        <begin position="496"/>
        <end position="516"/>
    </location>
</feature>
<dbReference type="RefSeq" id="WP_027228463.1">
    <property type="nucleotide sequence ID" value="NZ_CP017601.1"/>
</dbReference>
<dbReference type="InterPro" id="IPR006047">
    <property type="entry name" value="GH13_cat_dom"/>
</dbReference>
<dbReference type="SMART" id="SM00642">
    <property type="entry name" value="Aamy"/>
    <property type="match status" value="1"/>
</dbReference>
<protein>
    <submittedName>
        <fullName evidence="2">Alpha-amylase</fullName>
    </submittedName>
</protein>
<dbReference type="EMBL" id="PQWY01000017">
    <property type="protein sequence ID" value="PPK29483.1"/>
    <property type="molecule type" value="Genomic_DNA"/>
</dbReference>
<evidence type="ECO:0000256" key="1">
    <source>
        <dbReference type="SAM" id="MobiDB-lite"/>
    </source>
</evidence>
<dbReference type="Gene3D" id="3.20.20.80">
    <property type="entry name" value="Glycosidases"/>
    <property type="match status" value="1"/>
</dbReference>
<comment type="caution">
    <text evidence="2">The sequence shown here is derived from an EMBL/GenBank/DDBJ whole genome shotgun (WGS) entry which is preliminary data.</text>
</comment>
<gene>
    <name evidence="2" type="ORF">C3928_12995</name>
</gene>